<dbReference type="EMBL" id="CADIJM010000002">
    <property type="protein sequence ID" value="CAB3676136.1"/>
    <property type="molecule type" value="Genomic_DNA"/>
</dbReference>
<evidence type="ECO:0000313" key="2">
    <source>
        <dbReference type="Proteomes" id="UP000494214"/>
    </source>
</evidence>
<name>A0A6S6ZIK1_9BURK</name>
<dbReference type="Proteomes" id="UP000494214">
    <property type="component" value="Unassembled WGS sequence"/>
</dbReference>
<dbReference type="RefSeq" id="WP_175122340.1">
    <property type="nucleotide sequence ID" value="NZ_CADIJM010000002.1"/>
</dbReference>
<proteinExistence type="predicted"/>
<gene>
    <name evidence="1" type="ORF">LMG26690_01337</name>
</gene>
<evidence type="ECO:0008006" key="3">
    <source>
        <dbReference type="Google" id="ProtNLM"/>
    </source>
</evidence>
<reference evidence="1 2" key="1">
    <citation type="submission" date="2020-04" db="EMBL/GenBank/DDBJ databases">
        <authorList>
            <person name="De Canck E."/>
        </authorList>
    </citation>
    <scope>NUCLEOTIDE SEQUENCE [LARGE SCALE GENOMIC DNA]</scope>
    <source>
        <strain evidence="1 2">LMG 26690</strain>
    </source>
</reference>
<keyword evidence="2" id="KW-1185">Reference proteome</keyword>
<sequence length="248" mass="27196">MKLCVIGNSHASGAYSLLSHGTGAFEADFFLERATGKASLKIAGEVGAAVEIDDVMMARLVPVRTQKYDAFAVYAMGFSFGRCVEMFRDYAPDGHPNSKAKYLVSDAFFDAAVQSILLDSKAVRIVRALRSFSNAPIVLVPQPLPMEWAATRSLRRTEVFADALRQNALQRVLRIYSETVERLRGDGFTVLGQPTETLASEHFTLSEFGLADPNDNRADSLFSRGDFFHANERYAGAVLTSLATALRV</sequence>
<organism evidence="1 2">
    <name type="scientific">Achromobacter animicus</name>
    <dbReference type="NCBI Taxonomy" id="1389935"/>
    <lineage>
        <taxon>Bacteria</taxon>
        <taxon>Pseudomonadati</taxon>
        <taxon>Pseudomonadota</taxon>
        <taxon>Betaproteobacteria</taxon>
        <taxon>Burkholderiales</taxon>
        <taxon>Alcaligenaceae</taxon>
        <taxon>Achromobacter</taxon>
    </lineage>
</organism>
<protein>
    <recommendedName>
        <fullName evidence="3">SGNH/GDSL hydrolase family protein</fullName>
    </recommendedName>
</protein>
<evidence type="ECO:0000313" key="1">
    <source>
        <dbReference type="EMBL" id="CAB3676136.1"/>
    </source>
</evidence>
<dbReference type="AlphaFoldDB" id="A0A6S6ZIK1"/>
<accession>A0A6S6ZIK1</accession>